<reference evidence="6" key="1">
    <citation type="submission" date="2020-06" db="EMBL/GenBank/DDBJ databases">
        <authorList>
            <consortium name="Plant Systems Biology data submission"/>
        </authorList>
    </citation>
    <scope>NUCLEOTIDE SEQUENCE</scope>
    <source>
        <strain evidence="6">D6</strain>
    </source>
</reference>
<proteinExistence type="inferred from homology"/>
<dbReference type="InterPro" id="IPR000232">
    <property type="entry name" value="HSF_DNA-bd"/>
</dbReference>
<dbReference type="SUPFAM" id="SSF46785">
    <property type="entry name" value="Winged helix' DNA-binding domain"/>
    <property type="match status" value="1"/>
</dbReference>
<dbReference type="InterPro" id="IPR036388">
    <property type="entry name" value="WH-like_DNA-bd_sf"/>
</dbReference>
<comment type="subcellular location">
    <subcellularLocation>
        <location evidence="1">Nucleus</location>
    </subcellularLocation>
</comment>
<dbReference type="OrthoDB" id="60033at2759"/>
<dbReference type="SMART" id="SM00415">
    <property type="entry name" value="HSF"/>
    <property type="match status" value="1"/>
</dbReference>
<evidence type="ECO:0000256" key="1">
    <source>
        <dbReference type="ARBA" id="ARBA00004123"/>
    </source>
</evidence>
<dbReference type="Proteomes" id="UP001153069">
    <property type="component" value="Unassembled WGS sequence"/>
</dbReference>
<dbReference type="Pfam" id="PF00447">
    <property type="entry name" value="HSF_DNA-bind"/>
    <property type="match status" value="1"/>
</dbReference>
<keyword evidence="3" id="KW-0539">Nucleus</keyword>
<accession>A0A9N8EIX5</accession>
<evidence type="ECO:0000256" key="4">
    <source>
        <dbReference type="RuleBase" id="RU004020"/>
    </source>
</evidence>
<evidence type="ECO:0000259" key="5">
    <source>
        <dbReference type="SMART" id="SM00415"/>
    </source>
</evidence>
<evidence type="ECO:0000256" key="2">
    <source>
        <dbReference type="ARBA" id="ARBA00023125"/>
    </source>
</evidence>
<evidence type="ECO:0000256" key="3">
    <source>
        <dbReference type="ARBA" id="ARBA00023242"/>
    </source>
</evidence>
<dbReference type="InterPro" id="IPR036390">
    <property type="entry name" value="WH_DNA-bd_sf"/>
</dbReference>
<evidence type="ECO:0000313" key="7">
    <source>
        <dbReference type="Proteomes" id="UP001153069"/>
    </source>
</evidence>
<keyword evidence="2" id="KW-0238">DNA-binding</keyword>
<dbReference type="EMBL" id="CAICTM010001208">
    <property type="protein sequence ID" value="CAB9521583.1"/>
    <property type="molecule type" value="Genomic_DNA"/>
</dbReference>
<keyword evidence="7" id="KW-1185">Reference proteome</keyword>
<dbReference type="GO" id="GO:0003700">
    <property type="term" value="F:DNA-binding transcription factor activity"/>
    <property type="evidence" value="ECO:0007669"/>
    <property type="project" value="InterPro"/>
</dbReference>
<dbReference type="GO" id="GO:0005634">
    <property type="term" value="C:nucleus"/>
    <property type="evidence" value="ECO:0007669"/>
    <property type="project" value="UniProtKB-SubCell"/>
</dbReference>
<dbReference type="GO" id="GO:0043565">
    <property type="term" value="F:sequence-specific DNA binding"/>
    <property type="evidence" value="ECO:0007669"/>
    <property type="project" value="InterPro"/>
</dbReference>
<dbReference type="Gene3D" id="1.10.10.10">
    <property type="entry name" value="Winged helix-like DNA-binding domain superfamily/Winged helix DNA-binding domain"/>
    <property type="match status" value="1"/>
</dbReference>
<comment type="caution">
    <text evidence="6">The sequence shown here is derived from an EMBL/GenBank/DDBJ whole genome shotgun (WGS) entry which is preliminary data.</text>
</comment>
<dbReference type="PANTHER" id="PTHR10015">
    <property type="entry name" value="HEAT SHOCK TRANSCRIPTION FACTOR"/>
    <property type="match status" value="1"/>
</dbReference>
<organism evidence="6 7">
    <name type="scientific">Seminavis robusta</name>
    <dbReference type="NCBI Taxonomy" id="568900"/>
    <lineage>
        <taxon>Eukaryota</taxon>
        <taxon>Sar</taxon>
        <taxon>Stramenopiles</taxon>
        <taxon>Ochrophyta</taxon>
        <taxon>Bacillariophyta</taxon>
        <taxon>Bacillariophyceae</taxon>
        <taxon>Bacillariophycidae</taxon>
        <taxon>Naviculales</taxon>
        <taxon>Naviculaceae</taxon>
        <taxon>Seminavis</taxon>
    </lineage>
</organism>
<feature type="domain" description="HSF-type DNA-binding" evidence="5">
    <location>
        <begin position="7"/>
        <end position="114"/>
    </location>
</feature>
<protein>
    <submittedName>
        <fullName evidence="6">Stress transcription factor A</fullName>
    </submittedName>
</protein>
<gene>
    <name evidence="6" type="ORF">SEMRO_1210_G252740.1</name>
</gene>
<dbReference type="AlphaFoldDB" id="A0A9N8EIX5"/>
<evidence type="ECO:0000313" key="6">
    <source>
        <dbReference type="EMBL" id="CAB9521583.1"/>
    </source>
</evidence>
<dbReference type="PANTHER" id="PTHR10015:SF206">
    <property type="entry name" value="HSF-TYPE DNA-BINDING DOMAIN-CONTAINING PROTEIN"/>
    <property type="match status" value="1"/>
</dbReference>
<comment type="similarity">
    <text evidence="4">Belongs to the HSF family.</text>
</comment>
<sequence>MVSKPDTTAAFPVLLYRMLEDIENVSNTDPTKGDMQSIVSWERNGTAFKVHDKKRFISIVLPAWFPRIKHSSWVRLVNSFGFKKINEEGEEQGFIHHEMFVRGRPDLVKTIQKNKKRGKSRSEFPVLSQTYMAARQSSCSLNDMASATAPPCEASYSPQQQSSGRVESQVCLKDLIWSSQANGATPSRAFSSNAHAVPKQMSPGNFHTPHVPVQKQYMKALSDWQGPASYSPCWPDQSVVLNSDDESFSWADLEPLPFRTNQTAAEARMTNLCNESFSVVEWIKAFDE</sequence>
<name>A0A9N8EIX5_9STRA</name>